<dbReference type="SUPFAM" id="SSF51445">
    <property type="entry name" value="(Trans)glycosidases"/>
    <property type="match status" value="1"/>
</dbReference>
<dbReference type="EMBL" id="NBII01000007">
    <property type="protein sequence ID" value="PAV17122.1"/>
    <property type="molecule type" value="Genomic_DNA"/>
</dbReference>
<feature type="chain" id="PRO_5013951225" evidence="2">
    <location>
        <begin position="25"/>
        <end position="379"/>
    </location>
</feature>
<keyword evidence="4" id="KW-0378">Hydrolase</keyword>
<evidence type="ECO:0000259" key="3">
    <source>
        <dbReference type="PROSITE" id="PS51910"/>
    </source>
</evidence>
<feature type="domain" description="GH18" evidence="3">
    <location>
        <begin position="106"/>
        <end position="379"/>
    </location>
</feature>
<dbReference type="GO" id="GO:0016787">
    <property type="term" value="F:hydrolase activity"/>
    <property type="evidence" value="ECO:0007669"/>
    <property type="project" value="UniProtKB-KW"/>
</dbReference>
<keyword evidence="2" id="KW-0732">Signal</keyword>
<organism evidence="4 5">
    <name type="scientific">Pyrrhoderma noxium</name>
    <dbReference type="NCBI Taxonomy" id="2282107"/>
    <lineage>
        <taxon>Eukaryota</taxon>
        <taxon>Fungi</taxon>
        <taxon>Dikarya</taxon>
        <taxon>Basidiomycota</taxon>
        <taxon>Agaricomycotina</taxon>
        <taxon>Agaricomycetes</taxon>
        <taxon>Hymenochaetales</taxon>
        <taxon>Hymenochaetaceae</taxon>
        <taxon>Pyrrhoderma</taxon>
    </lineage>
</organism>
<gene>
    <name evidence="4" type="ORF">PNOK_0718600</name>
</gene>
<feature type="region of interest" description="Disordered" evidence="1">
    <location>
        <begin position="51"/>
        <end position="104"/>
    </location>
</feature>
<feature type="signal peptide" evidence="2">
    <location>
        <begin position="1"/>
        <end position="24"/>
    </location>
</feature>
<dbReference type="InterPro" id="IPR017853">
    <property type="entry name" value="GH"/>
</dbReference>
<dbReference type="PROSITE" id="PS51910">
    <property type="entry name" value="GH18_2"/>
    <property type="match status" value="1"/>
</dbReference>
<protein>
    <submittedName>
        <fullName evidence="4">Glycoside hydrolase family 18</fullName>
    </submittedName>
</protein>
<keyword evidence="5" id="KW-1185">Reference proteome</keyword>
<sequence length="379" mass="39917">MQLKSLVTLSVVLSSLSFSGLVSAAPQQTTGTTTTSAATGAILTGVATTDATTTAPTSTATDSSSLTTTADTTTTTSSDTGNSTSSGNSNSSGNSTSSSNSTSSGSHFVIYSDSWVTGGAPEASQIEGYNAFLLSFLLSDKSSDQAQNWETLDDATRKKVKEAYSQAGIKLMVSAFGGTSTPTTSGDDAKAVAEKMADWVIKYDLDGIDVDYEDTTAMNAKDGKAEEWVITFTKALREKLPQGKYTLTHAPMAPWFSDKTYTSGAYMKIHKEVGSMIDWYNIQFYNQGDYEDCDSLITKSKGTPGTSLLEIAAAGVDMNKLVVGKPADTKAASNGYIAPADLSKCLAQAKEKGWSAGAMVWEYPAADSKWIKDARGSVF</sequence>
<evidence type="ECO:0000313" key="4">
    <source>
        <dbReference type="EMBL" id="PAV17122.1"/>
    </source>
</evidence>
<dbReference type="GO" id="GO:0005975">
    <property type="term" value="P:carbohydrate metabolic process"/>
    <property type="evidence" value="ECO:0007669"/>
    <property type="project" value="InterPro"/>
</dbReference>
<evidence type="ECO:0000256" key="2">
    <source>
        <dbReference type="SAM" id="SignalP"/>
    </source>
</evidence>
<evidence type="ECO:0000256" key="1">
    <source>
        <dbReference type="SAM" id="MobiDB-lite"/>
    </source>
</evidence>
<dbReference type="InParanoid" id="A0A286UBZ7"/>
<dbReference type="OrthoDB" id="3012298at2759"/>
<reference evidence="4 5" key="1">
    <citation type="journal article" date="2017" name="Mol. Ecol.">
        <title>Comparative and population genomic landscape of Phellinus noxius: A hypervariable fungus causing root rot in trees.</title>
        <authorList>
            <person name="Chung C.L."/>
            <person name="Lee T.J."/>
            <person name="Akiba M."/>
            <person name="Lee H.H."/>
            <person name="Kuo T.H."/>
            <person name="Liu D."/>
            <person name="Ke H.M."/>
            <person name="Yokoi T."/>
            <person name="Roa M.B."/>
            <person name="Lu M.J."/>
            <person name="Chang Y.Y."/>
            <person name="Ann P.J."/>
            <person name="Tsai J.N."/>
            <person name="Chen C.Y."/>
            <person name="Tzean S.S."/>
            <person name="Ota Y."/>
            <person name="Hattori T."/>
            <person name="Sahashi N."/>
            <person name="Liou R.F."/>
            <person name="Kikuchi T."/>
            <person name="Tsai I.J."/>
        </authorList>
    </citation>
    <scope>NUCLEOTIDE SEQUENCE [LARGE SCALE GENOMIC DNA]</scope>
    <source>
        <strain evidence="4 5">FFPRI411160</strain>
    </source>
</reference>
<evidence type="ECO:0000313" key="5">
    <source>
        <dbReference type="Proteomes" id="UP000217199"/>
    </source>
</evidence>
<comment type="caution">
    <text evidence="4">The sequence shown here is derived from an EMBL/GenBank/DDBJ whole genome shotgun (WGS) entry which is preliminary data.</text>
</comment>
<dbReference type="InterPro" id="IPR001223">
    <property type="entry name" value="Glyco_hydro18_cat"/>
</dbReference>
<dbReference type="Pfam" id="PF00704">
    <property type="entry name" value="Glyco_hydro_18"/>
    <property type="match status" value="1"/>
</dbReference>
<dbReference type="CDD" id="cd00598">
    <property type="entry name" value="GH18_chitinase-like"/>
    <property type="match status" value="1"/>
</dbReference>
<dbReference type="Proteomes" id="UP000217199">
    <property type="component" value="Unassembled WGS sequence"/>
</dbReference>
<name>A0A286UBZ7_9AGAM</name>
<proteinExistence type="predicted"/>
<dbReference type="AlphaFoldDB" id="A0A286UBZ7"/>
<accession>A0A286UBZ7</accession>
<dbReference type="Gene3D" id="3.20.20.80">
    <property type="entry name" value="Glycosidases"/>
    <property type="match status" value="1"/>
</dbReference>